<dbReference type="AlphaFoldDB" id="A0A2H0TM69"/>
<dbReference type="EMBL" id="PFCI01000028">
    <property type="protein sequence ID" value="PIR72001.1"/>
    <property type="molecule type" value="Genomic_DNA"/>
</dbReference>
<evidence type="ECO:0000256" key="1">
    <source>
        <dbReference type="SAM" id="Coils"/>
    </source>
</evidence>
<dbReference type="Proteomes" id="UP000237006">
    <property type="component" value="Unassembled WGS sequence"/>
</dbReference>
<evidence type="ECO:0000313" key="2">
    <source>
        <dbReference type="EMBL" id="PIR72001.1"/>
    </source>
</evidence>
<sequence>MKKGLPKSLRKYIRKEKARIRREVLDIKEQEKQIQELYQKIFEKLKMKKDYEEQKISKVG</sequence>
<proteinExistence type="predicted"/>
<name>A0A2H0TM69_9BACT</name>
<feature type="coiled-coil region" evidence="1">
    <location>
        <begin position="13"/>
        <end position="40"/>
    </location>
</feature>
<organism evidence="2 3">
    <name type="scientific">Candidatus Nealsonbacteria bacterium CG10_big_fil_rev_8_21_14_0_10_36_228</name>
    <dbReference type="NCBI Taxonomy" id="1974708"/>
    <lineage>
        <taxon>Bacteria</taxon>
        <taxon>Candidatus Nealsoniibacteriota</taxon>
    </lineage>
</organism>
<evidence type="ECO:0000313" key="3">
    <source>
        <dbReference type="Proteomes" id="UP000237006"/>
    </source>
</evidence>
<gene>
    <name evidence="2" type="ORF">COU41_01205</name>
</gene>
<comment type="caution">
    <text evidence="2">The sequence shown here is derived from an EMBL/GenBank/DDBJ whole genome shotgun (WGS) entry which is preliminary data.</text>
</comment>
<protein>
    <submittedName>
        <fullName evidence="2">Uncharacterized protein</fullName>
    </submittedName>
</protein>
<reference evidence="3" key="1">
    <citation type="submission" date="2017-09" db="EMBL/GenBank/DDBJ databases">
        <title>Depth-based differentiation of microbial function through sediment-hosted aquifers and enrichment of novel symbionts in the deep terrestrial subsurface.</title>
        <authorList>
            <person name="Probst A.J."/>
            <person name="Ladd B."/>
            <person name="Jarett J.K."/>
            <person name="Geller-Mcgrath D.E."/>
            <person name="Sieber C.M.K."/>
            <person name="Emerson J.B."/>
            <person name="Anantharaman K."/>
            <person name="Thomas B.C."/>
            <person name="Malmstrom R."/>
            <person name="Stieglmeier M."/>
            <person name="Klingl A."/>
            <person name="Woyke T."/>
            <person name="Ryan C.M."/>
            <person name="Banfield J.F."/>
        </authorList>
    </citation>
    <scope>NUCLEOTIDE SEQUENCE [LARGE SCALE GENOMIC DNA]</scope>
</reference>
<keyword evidence="1" id="KW-0175">Coiled coil</keyword>
<accession>A0A2H0TM69</accession>